<organism evidence="2 3">
    <name type="scientific">Mycolicibacterium chitae</name>
    <name type="common">Mycobacterium chitae</name>
    <dbReference type="NCBI Taxonomy" id="1792"/>
    <lineage>
        <taxon>Bacteria</taxon>
        <taxon>Bacillati</taxon>
        <taxon>Actinomycetota</taxon>
        <taxon>Actinomycetes</taxon>
        <taxon>Mycobacteriales</taxon>
        <taxon>Mycobacteriaceae</taxon>
        <taxon>Mycolicibacterium</taxon>
    </lineage>
</organism>
<dbReference type="InterPro" id="IPR036291">
    <property type="entry name" value="NAD(P)-bd_dom_sf"/>
</dbReference>
<dbReference type="EMBL" id="LR134355">
    <property type="protein sequence ID" value="VEG50580.1"/>
    <property type="molecule type" value="Genomic_DNA"/>
</dbReference>
<accession>A0A448IDU5</accession>
<dbReference type="GO" id="GO:0016491">
    <property type="term" value="F:oxidoreductase activity"/>
    <property type="evidence" value="ECO:0007669"/>
    <property type="project" value="InterPro"/>
</dbReference>
<sequence>MKAFRIHSYDGPQSLVLDDVPEPERTDDVAVVRVMAIGVNFPDLLATKGQYQVKPEPPYTPGCEVAGVVEWAPEGSGWSPGDRVMAFIWQGAYAEYVGIPLNHLVAIPDAMGFDTAAGLVVNHHTVHYALARRGQVAPGESVLVLGAAGGIGTAAVQVAKGLRARVIAGVASEADIPVAEQAGADDVILLDEGYAQQINDLTDGNGVDVILDPLGDWLFNEGIRALAWEGRILVVGFAAGDIATLRTNRLLLRNVSAVGVAWGATLEKDPGLLSWGAESLHRMYAEGSVNPQIGHRFSFGDLPLALQKLDAHEIRGKAIIDLTGSAGSAP</sequence>
<dbReference type="Pfam" id="PF00107">
    <property type="entry name" value="ADH_zinc_N"/>
    <property type="match status" value="1"/>
</dbReference>
<dbReference type="InterPro" id="IPR013154">
    <property type="entry name" value="ADH-like_N"/>
</dbReference>
<feature type="domain" description="Enoyl reductase (ER)" evidence="1">
    <location>
        <begin position="11"/>
        <end position="320"/>
    </location>
</feature>
<evidence type="ECO:0000313" key="3">
    <source>
        <dbReference type="Proteomes" id="UP000282551"/>
    </source>
</evidence>
<dbReference type="PANTHER" id="PTHR43677">
    <property type="entry name" value="SHORT-CHAIN DEHYDROGENASE/REDUCTASE"/>
    <property type="match status" value="1"/>
</dbReference>
<dbReference type="Gene3D" id="3.90.180.10">
    <property type="entry name" value="Medium-chain alcohol dehydrogenases, catalytic domain"/>
    <property type="match status" value="1"/>
</dbReference>
<proteinExistence type="predicted"/>
<dbReference type="CDD" id="cd08241">
    <property type="entry name" value="QOR1"/>
    <property type="match status" value="1"/>
</dbReference>
<gene>
    <name evidence="2" type="primary">ppsC_2</name>
    <name evidence="2" type="ORF">NCTC10485_04898</name>
</gene>
<keyword evidence="3" id="KW-1185">Reference proteome</keyword>
<keyword evidence="2" id="KW-0808">Transferase</keyword>
<dbReference type="InterPro" id="IPR011032">
    <property type="entry name" value="GroES-like_sf"/>
</dbReference>
<dbReference type="InterPro" id="IPR051397">
    <property type="entry name" value="Zn-ADH-like_protein"/>
</dbReference>
<dbReference type="PANTHER" id="PTHR43677:SF4">
    <property type="entry name" value="QUINONE OXIDOREDUCTASE-LIKE PROTEIN 2"/>
    <property type="match status" value="1"/>
</dbReference>
<evidence type="ECO:0000313" key="2">
    <source>
        <dbReference type="EMBL" id="VEG50580.1"/>
    </source>
</evidence>
<dbReference type="SUPFAM" id="SSF51735">
    <property type="entry name" value="NAD(P)-binding Rossmann-fold domains"/>
    <property type="match status" value="1"/>
</dbReference>
<evidence type="ECO:0000259" key="1">
    <source>
        <dbReference type="SMART" id="SM00829"/>
    </source>
</evidence>
<dbReference type="InterPro" id="IPR002364">
    <property type="entry name" value="Quin_OxRdtase/zeta-crystal_CS"/>
</dbReference>
<dbReference type="InterPro" id="IPR020843">
    <property type="entry name" value="ER"/>
</dbReference>
<dbReference type="PROSITE" id="PS01162">
    <property type="entry name" value="QOR_ZETA_CRYSTAL"/>
    <property type="match status" value="1"/>
</dbReference>
<dbReference type="Gene3D" id="3.40.50.720">
    <property type="entry name" value="NAD(P)-binding Rossmann-like Domain"/>
    <property type="match status" value="1"/>
</dbReference>
<name>A0A448IDU5_MYCCI</name>
<dbReference type="Pfam" id="PF08240">
    <property type="entry name" value="ADH_N"/>
    <property type="match status" value="1"/>
</dbReference>
<reference evidence="2 3" key="1">
    <citation type="submission" date="2018-12" db="EMBL/GenBank/DDBJ databases">
        <authorList>
            <consortium name="Pathogen Informatics"/>
        </authorList>
    </citation>
    <scope>NUCLEOTIDE SEQUENCE [LARGE SCALE GENOMIC DNA]</scope>
    <source>
        <strain evidence="2 3">NCTC10485</strain>
    </source>
</reference>
<dbReference type="InterPro" id="IPR013149">
    <property type="entry name" value="ADH-like_C"/>
</dbReference>
<dbReference type="SMART" id="SM00829">
    <property type="entry name" value="PKS_ER"/>
    <property type="match status" value="1"/>
</dbReference>
<dbReference type="GO" id="GO:0004315">
    <property type="term" value="F:3-oxoacyl-[acyl-carrier-protein] synthase activity"/>
    <property type="evidence" value="ECO:0007669"/>
    <property type="project" value="UniProtKB-EC"/>
</dbReference>
<dbReference type="SUPFAM" id="SSF50129">
    <property type="entry name" value="GroES-like"/>
    <property type="match status" value="1"/>
</dbReference>
<dbReference type="Proteomes" id="UP000282551">
    <property type="component" value="Chromosome"/>
</dbReference>
<dbReference type="EC" id="2.3.1.41" evidence="2"/>
<dbReference type="OrthoDB" id="4190732at2"/>
<protein>
    <submittedName>
        <fullName evidence="2">Quinone reductase</fullName>
        <ecNumber evidence="2">2.3.1.41</ecNumber>
    </submittedName>
</protein>
<dbReference type="RefSeq" id="WP_126336096.1">
    <property type="nucleotide sequence ID" value="NZ_AP022604.1"/>
</dbReference>
<keyword evidence="2" id="KW-0012">Acyltransferase</keyword>
<dbReference type="AlphaFoldDB" id="A0A448IDU5"/>
<dbReference type="GO" id="GO:0008270">
    <property type="term" value="F:zinc ion binding"/>
    <property type="evidence" value="ECO:0007669"/>
    <property type="project" value="InterPro"/>
</dbReference>